<dbReference type="EMBL" id="SOAX01000005">
    <property type="protein sequence ID" value="TDT39474.1"/>
    <property type="molecule type" value="Genomic_DNA"/>
</dbReference>
<feature type="domain" description="Capsule synthesis protein CapA" evidence="2">
    <location>
        <begin position="8"/>
        <end position="252"/>
    </location>
</feature>
<dbReference type="Proteomes" id="UP000295830">
    <property type="component" value="Unassembled WGS sequence"/>
</dbReference>
<keyword evidence="4" id="KW-1185">Reference proteome</keyword>
<dbReference type="PANTHER" id="PTHR33393:SF11">
    <property type="entry name" value="POLYGLUTAMINE SYNTHESIS ACCESSORY PROTEIN RV0574C-RELATED"/>
    <property type="match status" value="1"/>
</dbReference>
<dbReference type="PANTHER" id="PTHR33393">
    <property type="entry name" value="POLYGLUTAMINE SYNTHESIS ACCESSORY PROTEIN RV0574C-RELATED"/>
    <property type="match status" value="1"/>
</dbReference>
<evidence type="ECO:0000259" key="2">
    <source>
        <dbReference type="SMART" id="SM00854"/>
    </source>
</evidence>
<accession>A0A4R7JP16</accession>
<dbReference type="CDD" id="cd07381">
    <property type="entry name" value="MPP_CapA"/>
    <property type="match status" value="1"/>
</dbReference>
<dbReference type="InterPro" id="IPR029052">
    <property type="entry name" value="Metallo-depent_PP-like"/>
</dbReference>
<gene>
    <name evidence="3" type="ORF">DES49_2401</name>
</gene>
<dbReference type="OrthoDB" id="9810718at2"/>
<comment type="caution">
    <text evidence="3">The sequence shown here is derived from an EMBL/GenBank/DDBJ whole genome shotgun (WGS) entry which is preliminary data.</text>
</comment>
<evidence type="ECO:0000256" key="1">
    <source>
        <dbReference type="ARBA" id="ARBA00005662"/>
    </source>
</evidence>
<protein>
    <submittedName>
        <fullName evidence="3">Poly-gamma-glutamate synthesis protein (Capsule biosynthesis protein)</fullName>
    </submittedName>
</protein>
<sequence>MNKINSLRISVVGDISLGDHPVCVGHGMRYSLSKNGDSLFSDVREWLSSSDITMGNLETVASNINRKKWYLPSYEMRGDPSSLKVLKKSGFNLLGVANNHAMQHGKEAFIDTLKNLREYGIDSIGVDEPETGKTKPFIHLKDGRKNVFIAVSMRPEEWSPNDIPYSYRSCEDELVQEVRLLREQHDGFFIVSIHWGLEYLSRPGPNQIKLGRRLVDEGVDVVVGHHPHVLQPMEHYKQGLILYSLGDFLFDLWHPETKLGAIAAINLKEGCVPEVEFLPIVSDEQFKPVNACSEQKERILELLQQSKEGIDLMTEVPESDYWDEYRRNLAAIRPRKYKYFINNIHKYPLFFLVQSIVRTFLRRVTGN</sequence>
<organism evidence="3 4">
    <name type="scientific">Halospina denitrificans</name>
    <dbReference type="NCBI Taxonomy" id="332522"/>
    <lineage>
        <taxon>Bacteria</taxon>
        <taxon>Pseudomonadati</taxon>
        <taxon>Pseudomonadota</taxon>
        <taxon>Gammaproteobacteria</taxon>
        <taxon>Halospina</taxon>
    </lineage>
</organism>
<dbReference type="InterPro" id="IPR019079">
    <property type="entry name" value="Capsule_synth_CapA"/>
</dbReference>
<comment type="similarity">
    <text evidence="1">Belongs to the CapA family.</text>
</comment>
<evidence type="ECO:0000313" key="4">
    <source>
        <dbReference type="Proteomes" id="UP000295830"/>
    </source>
</evidence>
<evidence type="ECO:0000313" key="3">
    <source>
        <dbReference type="EMBL" id="TDT39474.1"/>
    </source>
</evidence>
<dbReference type="Pfam" id="PF09587">
    <property type="entry name" value="PGA_cap"/>
    <property type="match status" value="1"/>
</dbReference>
<dbReference type="SMART" id="SM00854">
    <property type="entry name" value="PGA_cap"/>
    <property type="match status" value="1"/>
</dbReference>
<reference evidence="3 4" key="1">
    <citation type="submission" date="2019-03" db="EMBL/GenBank/DDBJ databases">
        <title>Genomic Encyclopedia of Type Strains, Phase IV (KMG-IV): sequencing the most valuable type-strain genomes for metagenomic binning, comparative biology and taxonomic classification.</title>
        <authorList>
            <person name="Goeker M."/>
        </authorList>
    </citation>
    <scope>NUCLEOTIDE SEQUENCE [LARGE SCALE GENOMIC DNA]</scope>
    <source>
        <strain evidence="3 4">DSM 15505</strain>
    </source>
</reference>
<dbReference type="InterPro" id="IPR052169">
    <property type="entry name" value="CW_Biosynth-Accessory"/>
</dbReference>
<proteinExistence type="inferred from homology"/>
<name>A0A4R7JP16_9GAMM</name>
<dbReference type="SUPFAM" id="SSF56300">
    <property type="entry name" value="Metallo-dependent phosphatases"/>
    <property type="match status" value="1"/>
</dbReference>
<dbReference type="AlphaFoldDB" id="A0A4R7JP16"/>
<dbReference type="RefSeq" id="WP_133736640.1">
    <property type="nucleotide sequence ID" value="NZ_SOAX01000005.1"/>
</dbReference>
<dbReference type="Gene3D" id="3.60.21.10">
    <property type="match status" value="1"/>
</dbReference>